<proteinExistence type="predicted"/>
<comment type="caution">
    <text evidence="2">The sequence shown here is derived from an EMBL/GenBank/DDBJ whole genome shotgun (WGS) entry which is preliminary data.</text>
</comment>
<dbReference type="OrthoDB" id="6381343at2759"/>
<feature type="region of interest" description="Disordered" evidence="1">
    <location>
        <begin position="115"/>
        <end position="139"/>
    </location>
</feature>
<dbReference type="EMBL" id="SEYY01009447">
    <property type="protein sequence ID" value="KAB7501802.1"/>
    <property type="molecule type" value="Genomic_DNA"/>
</dbReference>
<dbReference type="Proteomes" id="UP000326759">
    <property type="component" value="Unassembled WGS sequence"/>
</dbReference>
<evidence type="ECO:0000313" key="3">
    <source>
        <dbReference type="Proteomes" id="UP000326759"/>
    </source>
</evidence>
<reference evidence="2 3" key="1">
    <citation type="journal article" date="2019" name="PLoS Biol.">
        <title>Sex chromosomes control vertical transmission of feminizing Wolbachia symbionts in an isopod.</title>
        <authorList>
            <person name="Becking T."/>
            <person name="Chebbi M.A."/>
            <person name="Giraud I."/>
            <person name="Moumen B."/>
            <person name="Laverre T."/>
            <person name="Caubet Y."/>
            <person name="Peccoud J."/>
            <person name="Gilbert C."/>
            <person name="Cordaux R."/>
        </authorList>
    </citation>
    <scope>NUCLEOTIDE SEQUENCE [LARGE SCALE GENOMIC DNA]</scope>
    <source>
        <strain evidence="2">ANa2</strain>
        <tissue evidence="2">Whole body excluding digestive tract and cuticle</tissue>
    </source>
</reference>
<dbReference type="AlphaFoldDB" id="A0A5N5T5T4"/>
<sequence length="260" mass="29105">IVSKVKRITNIFGTRLQESIPEIHVKKANDSSSPFGPFFPGRASSADDIIKPSTQIDISNNDVRHLRRQNHIRSNTIDNQQKIGNAIFASIPSGDLNKNRPMPRKIDFKTQTEFNQQGPHFSPRGSHRNTPEVSDSQGNEVQSKTFAGIHINGLENLPDHLRSAPPCTATPSVANNIVRHYGKEIEELKIILEQIPNSRPDLSEASKQLPHLNLRDKARLNGCRPLLQPRPFIAFHPSDITPKPYIMEFPLPVACVYAIP</sequence>
<feature type="non-terminal residue" evidence="2">
    <location>
        <position position="1"/>
    </location>
</feature>
<protein>
    <submittedName>
        <fullName evidence="2">Uncharacterized protein</fullName>
    </submittedName>
</protein>
<organism evidence="2 3">
    <name type="scientific">Armadillidium nasatum</name>
    <dbReference type="NCBI Taxonomy" id="96803"/>
    <lineage>
        <taxon>Eukaryota</taxon>
        <taxon>Metazoa</taxon>
        <taxon>Ecdysozoa</taxon>
        <taxon>Arthropoda</taxon>
        <taxon>Crustacea</taxon>
        <taxon>Multicrustacea</taxon>
        <taxon>Malacostraca</taxon>
        <taxon>Eumalacostraca</taxon>
        <taxon>Peracarida</taxon>
        <taxon>Isopoda</taxon>
        <taxon>Oniscidea</taxon>
        <taxon>Crinocheta</taxon>
        <taxon>Armadillidiidae</taxon>
        <taxon>Armadillidium</taxon>
    </lineage>
</organism>
<gene>
    <name evidence="2" type="ORF">Anas_06579</name>
</gene>
<evidence type="ECO:0000313" key="2">
    <source>
        <dbReference type="EMBL" id="KAB7501802.1"/>
    </source>
</evidence>
<name>A0A5N5T5T4_9CRUS</name>
<keyword evidence="3" id="KW-1185">Reference proteome</keyword>
<accession>A0A5N5T5T4</accession>
<evidence type="ECO:0000256" key="1">
    <source>
        <dbReference type="SAM" id="MobiDB-lite"/>
    </source>
</evidence>